<dbReference type="KEGG" id="trr:M419DRAFT_139174"/>
<name>A0A024S0B5_HYPJR</name>
<feature type="transmembrane region" description="Helical" evidence="4">
    <location>
        <begin position="37"/>
        <end position="56"/>
    </location>
</feature>
<dbReference type="Proteomes" id="UP000024376">
    <property type="component" value="Unassembled WGS sequence"/>
</dbReference>
<protein>
    <recommendedName>
        <fullName evidence="4">Copper transport protein</fullName>
    </recommendedName>
</protein>
<comment type="similarity">
    <text evidence="4">Belongs to the copper transporter (Ctr) (TC 1.A.56) family. SLC31A subfamily.</text>
</comment>
<dbReference type="PANTHER" id="PTHR12483">
    <property type="entry name" value="SOLUTE CARRIER FAMILY 31 COPPER TRANSPORTERS"/>
    <property type="match status" value="1"/>
</dbReference>
<dbReference type="EMBL" id="KI911168">
    <property type="protein sequence ID" value="ETR97646.1"/>
    <property type="molecule type" value="Genomic_DNA"/>
</dbReference>
<dbReference type="GO" id="GO:0016020">
    <property type="term" value="C:membrane"/>
    <property type="evidence" value="ECO:0007669"/>
    <property type="project" value="UniProtKB-SubCell"/>
</dbReference>
<evidence type="ECO:0000313" key="6">
    <source>
        <dbReference type="Proteomes" id="UP000024376"/>
    </source>
</evidence>
<reference evidence="6" key="1">
    <citation type="journal article" date="2013" name="Ind. Biotechnol.">
        <title>Comparative genomics analysis of Trichoderma reesei strains.</title>
        <authorList>
            <person name="Koike H."/>
            <person name="Aerts A."/>
            <person name="LaButti K."/>
            <person name="Grigoriev I.V."/>
            <person name="Baker S.E."/>
        </authorList>
    </citation>
    <scope>NUCLEOTIDE SEQUENCE [LARGE SCALE GENOMIC DNA]</scope>
    <source>
        <strain evidence="6">ATCC 56765 / BCRC 32924 / NRRL 11460 / Rut C-30</strain>
    </source>
</reference>
<dbReference type="Pfam" id="PF04145">
    <property type="entry name" value="Ctr"/>
    <property type="match status" value="1"/>
</dbReference>
<sequence length="178" mass="19793">MDMGDGSSQSCKISMLWNWYTVDACFLSSSWRIRNRGMFAASCIGIVLLVASVELMRRIGQEYDNSIVRQWHRQAAMASDRAGGRTQGSASYCERLLFRATPLQQLVRAIIHAATFGAAYIVMLLAMYFNGYIIICIIVGSGVGKFACHWLSVEIDLQPGEGERLLPKPILQTTICCD</sequence>
<proteinExistence type="inferred from homology"/>
<evidence type="ECO:0000313" key="5">
    <source>
        <dbReference type="EMBL" id="ETR97646.1"/>
    </source>
</evidence>
<keyword evidence="2 4" id="KW-1133">Transmembrane helix</keyword>
<dbReference type="GO" id="GO:0005375">
    <property type="term" value="F:copper ion transmembrane transporter activity"/>
    <property type="evidence" value="ECO:0007669"/>
    <property type="project" value="UniProtKB-UniRule"/>
</dbReference>
<dbReference type="PANTHER" id="PTHR12483:SF79">
    <property type="entry name" value="COPPER TRANSPORT PROTEIN"/>
    <property type="match status" value="1"/>
</dbReference>
<evidence type="ECO:0000256" key="4">
    <source>
        <dbReference type="RuleBase" id="RU367022"/>
    </source>
</evidence>
<keyword evidence="4" id="KW-0186">Copper</keyword>
<keyword evidence="4" id="KW-0406">Ion transport</keyword>
<organism evidence="5 6">
    <name type="scientific">Hypocrea jecorina (strain ATCC 56765 / BCRC 32924 / NRRL 11460 / Rut C-30)</name>
    <name type="common">Trichoderma reesei</name>
    <dbReference type="NCBI Taxonomy" id="1344414"/>
    <lineage>
        <taxon>Eukaryota</taxon>
        <taxon>Fungi</taxon>
        <taxon>Dikarya</taxon>
        <taxon>Ascomycota</taxon>
        <taxon>Pezizomycotina</taxon>
        <taxon>Sordariomycetes</taxon>
        <taxon>Hypocreomycetidae</taxon>
        <taxon>Hypocreales</taxon>
        <taxon>Hypocreaceae</taxon>
        <taxon>Trichoderma</taxon>
    </lineage>
</organism>
<gene>
    <name evidence="5" type="ORF">M419DRAFT_139174</name>
</gene>
<keyword evidence="1 4" id="KW-0812">Transmembrane</keyword>
<evidence type="ECO:0000256" key="2">
    <source>
        <dbReference type="ARBA" id="ARBA00022989"/>
    </source>
</evidence>
<keyword evidence="4" id="KW-0187">Copper transport</keyword>
<dbReference type="HOGENOM" id="CLU_079690_0_2_1"/>
<dbReference type="AlphaFoldDB" id="A0A024S0B5"/>
<accession>A0A024S0B5</accession>
<dbReference type="OrthoDB" id="161814at2759"/>
<evidence type="ECO:0000256" key="1">
    <source>
        <dbReference type="ARBA" id="ARBA00022692"/>
    </source>
</evidence>
<evidence type="ECO:0000256" key="3">
    <source>
        <dbReference type="ARBA" id="ARBA00023136"/>
    </source>
</evidence>
<comment type="subcellular location">
    <subcellularLocation>
        <location evidence="4">Membrane</location>
        <topology evidence="4">Multi-pass membrane protein</topology>
    </subcellularLocation>
</comment>
<keyword evidence="3 4" id="KW-0472">Membrane</keyword>
<dbReference type="InterPro" id="IPR007274">
    <property type="entry name" value="Cop_transporter"/>
</dbReference>
<keyword evidence="4" id="KW-0813">Transport</keyword>